<dbReference type="InterPro" id="IPR036390">
    <property type="entry name" value="WH_DNA-bd_sf"/>
</dbReference>
<name>A0A6N7XCK6_9ACTN</name>
<dbReference type="SUPFAM" id="SSF46785">
    <property type="entry name" value="Winged helix' DNA-binding domain"/>
    <property type="match status" value="1"/>
</dbReference>
<dbReference type="PROSITE" id="PS51063">
    <property type="entry name" value="HTH_CRP_2"/>
    <property type="match status" value="1"/>
</dbReference>
<gene>
    <name evidence="2" type="ORF">FYJ68_02965</name>
</gene>
<evidence type="ECO:0000313" key="3">
    <source>
        <dbReference type="Proteomes" id="UP000469325"/>
    </source>
</evidence>
<dbReference type="Proteomes" id="UP000469325">
    <property type="component" value="Unassembled WGS sequence"/>
</dbReference>
<organism evidence="2 3">
    <name type="scientific">Olsenella porci</name>
    <dbReference type="NCBI Taxonomy" id="2652279"/>
    <lineage>
        <taxon>Bacteria</taxon>
        <taxon>Bacillati</taxon>
        <taxon>Actinomycetota</taxon>
        <taxon>Coriobacteriia</taxon>
        <taxon>Coriobacteriales</taxon>
        <taxon>Atopobiaceae</taxon>
        <taxon>Olsenella</taxon>
    </lineage>
</organism>
<keyword evidence="3" id="KW-1185">Reference proteome</keyword>
<dbReference type="AlphaFoldDB" id="A0A6N7XCK6"/>
<accession>A0A6N7XCK6</accession>
<comment type="caution">
    <text evidence="2">The sequence shown here is derived from an EMBL/GenBank/DDBJ whole genome shotgun (WGS) entry which is preliminary data.</text>
</comment>
<dbReference type="PRINTS" id="PR00034">
    <property type="entry name" value="HTHCRP"/>
</dbReference>
<dbReference type="GO" id="GO:0003677">
    <property type="term" value="F:DNA binding"/>
    <property type="evidence" value="ECO:0007669"/>
    <property type="project" value="InterPro"/>
</dbReference>
<proteinExistence type="predicted"/>
<evidence type="ECO:0000313" key="2">
    <source>
        <dbReference type="EMBL" id="MST72073.1"/>
    </source>
</evidence>
<dbReference type="RefSeq" id="WP_154433845.1">
    <property type="nucleotide sequence ID" value="NZ_VUNC01000002.1"/>
</dbReference>
<dbReference type="EMBL" id="VUNC01000002">
    <property type="protein sequence ID" value="MST72073.1"/>
    <property type="molecule type" value="Genomic_DNA"/>
</dbReference>
<reference evidence="2 3" key="1">
    <citation type="submission" date="2019-08" db="EMBL/GenBank/DDBJ databases">
        <title>In-depth cultivation of the pig gut microbiome towards novel bacterial diversity and tailored functional studies.</title>
        <authorList>
            <person name="Wylensek D."/>
            <person name="Hitch T.C.A."/>
            <person name="Clavel T."/>
        </authorList>
    </citation>
    <scope>NUCLEOTIDE SEQUENCE [LARGE SCALE GENOMIC DNA]</scope>
    <source>
        <strain evidence="2 3">CA-Schmier-601-WT-1</strain>
    </source>
</reference>
<dbReference type="InterPro" id="IPR036388">
    <property type="entry name" value="WH-like_DNA-bd_sf"/>
</dbReference>
<dbReference type="InterPro" id="IPR012318">
    <property type="entry name" value="HTH_CRP"/>
</dbReference>
<dbReference type="GO" id="GO:0006355">
    <property type="term" value="P:regulation of DNA-templated transcription"/>
    <property type="evidence" value="ECO:0007669"/>
    <property type="project" value="InterPro"/>
</dbReference>
<dbReference type="Gene3D" id="1.10.10.10">
    <property type="entry name" value="Winged helix-like DNA-binding domain superfamily/Winged helix DNA-binding domain"/>
    <property type="match status" value="1"/>
</dbReference>
<evidence type="ECO:0000259" key="1">
    <source>
        <dbReference type="PROSITE" id="PS51063"/>
    </source>
</evidence>
<dbReference type="SMART" id="SM00419">
    <property type="entry name" value="HTH_CRP"/>
    <property type="match status" value="1"/>
</dbReference>
<dbReference type="Pfam" id="PF13545">
    <property type="entry name" value="HTH_Crp_2"/>
    <property type="match status" value="1"/>
</dbReference>
<protein>
    <submittedName>
        <fullName evidence="2">Winged helix-turn-helix domain-containing protein</fullName>
    </submittedName>
</protein>
<feature type="domain" description="HTH crp-type" evidence="1">
    <location>
        <begin position="24"/>
        <end position="91"/>
    </location>
</feature>
<sequence length="108" mass="11987">MGLIRMVCTELDDAEEKVMMLGIREPRRRLAGFLLLRDHRCLGGEISLKLEDIAASVGLRPETVSRNLASLEREGVVKRLGRGRLKVMDPEALRKISGGSADAPQYEV</sequence>